<proteinExistence type="predicted"/>
<evidence type="ECO:0000313" key="1">
    <source>
        <dbReference type="EMBL" id="CAD7250618.1"/>
    </source>
</evidence>
<protein>
    <submittedName>
        <fullName evidence="1">Uncharacterized protein</fullName>
    </submittedName>
</protein>
<dbReference type="AlphaFoldDB" id="A0A7R9FQ00"/>
<dbReference type="OrthoDB" id="9992480at2759"/>
<evidence type="ECO:0000313" key="2">
    <source>
        <dbReference type="Proteomes" id="UP000677054"/>
    </source>
</evidence>
<dbReference type="EMBL" id="LR902483">
    <property type="protein sequence ID" value="CAD7250618.1"/>
    <property type="molecule type" value="Genomic_DNA"/>
</dbReference>
<name>A0A7R9FQ00_9CRUS</name>
<dbReference type="Proteomes" id="UP000677054">
    <property type="component" value="Unassembled WGS sequence"/>
</dbReference>
<accession>A0A7R9FQ00</accession>
<organism evidence="1">
    <name type="scientific">Darwinula stevensoni</name>
    <dbReference type="NCBI Taxonomy" id="69355"/>
    <lineage>
        <taxon>Eukaryota</taxon>
        <taxon>Metazoa</taxon>
        <taxon>Ecdysozoa</taxon>
        <taxon>Arthropoda</taxon>
        <taxon>Crustacea</taxon>
        <taxon>Oligostraca</taxon>
        <taxon>Ostracoda</taxon>
        <taxon>Podocopa</taxon>
        <taxon>Podocopida</taxon>
        <taxon>Darwinulocopina</taxon>
        <taxon>Darwinuloidea</taxon>
        <taxon>Darwinulidae</taxon>
        <taxon>Darwinula</taxon>
    </lineage>
</organism>
<gene>
    <name evidence="1" type="ORF">DSTB1V02_LOCUS10389</name>
</gene>
<keyword evidence="2" id="KW-1185">Reference proteome</keyword>
<sequence length="384" mass="43634">MPALMRRGNEWLARNPDWEAATCESGDFRASRRVPAKEITCRRSGEGSTAHVRCLRLWVRQRTRPDRVPQQLSHLNFVPDVVDRKKFGTPKFLPLGDMVQKMNEMLRTNPLPGRIITIETQETMAGVDPDRTYWTESAEATKLFVFVIRIFFQTGFSGRGTWEPQEIGLADFRPVCERPGGAFSGNVFCPLRRSSHPRYESFSSLAGRMSAWCLGQSDIRIANVQSIKYKLKHGETDTRRTWYTEHGYAATFYVRILRVAHVRAWEVHLPPVAVTCRTFSPVQLERVNDVEPNGKTSILGGKKPQVPSRQWRLPFVFYPSSFVSSAGGLGRGSVDEDEDEDVSRTRDRVAVWMWMTGANFISAQTSAVRLDDGSRKKGISCRKD</sequence>
<reference evidence="1" key="1">
    <citation type="submission" date="2020-11" db="EMBL/GenBank/DDBJ databases">
        <authorList>
            <person name="Tran Van P."/>
        </authorList>
    </citation>
    <scope>NUCLEOTIDE SEQUENCE</scope>
</reference>
<dbReference type="EMBL" id="CAJPEV010002966">
    <property type="protein sequence ID" value="CAG0898550.1"/>
    <property type="molecule type" value="Genomic_DNA"/>
</dbReference>